<dbReference type="InterPro" id="IPR039417">
    <property type="entry name" value="Peptidase_C1A_papain-like"/>
</dbReference>
<dbReference type="GO" id="GO:0006508">
    <property type="term" value="P:proteolysis"/>
    <property type="evidence" value="ECO:0007669"/>
    <property type="project" value="UniProtKB-KW"/>
</dbReference>
<dbReference type="PRINTS" id="PR00705">
    <property type="entry name" value="PAPAIN"/>
</dbReference>
<dbReference type="EMBL" id="JBHFQA010000005">
    <property type="protein sequence ID" value="KAL2099336.1"/>
    <property type="molecule type" value="Genomic_DNA"/>
</dbReference>
<comment type="caution">
    <text evidence="10">The sequence shown here is derived from an EMBL/GenBank/DDBJ whole genome shotgun (WGS) entry which is preliminary data.</text>
</comment>
<comment type="similarity">
    <text evidence="1">Belongs to the peptidase C1 family.</text>
</comment>
<keyword evidence="7" id="KW-0732">Signal</keyword>
<keyword evidence="4" id="KW-0788">Thiol protease</keyword>
<keyword evidence="11" id="KW-1185">Reference proteome</keyword>
<gene>
    <name evidence="10" type="ORF">ACEWY4_005816</name>
</gene>
<feature type="domain" description="Peptidase C1A papain C-terminal" evidence="8">
    <location>
        <begin position="316"/>
        <end position="508"/>
    </location>
</feature>
<accession>A0ABD1KK10</accession>
<dbReference type="PROSITE" id="PS51257">
    <property type="entry name" value="PROKAR_LIPOPROTEIN"/>
    <property type="match status" value="1"/>
</dbReference>
<dbReference type="SMART" id="SM00848">
    <property type="entry name" value="Inhibitor_I29"/>
    <property type="match status" value="2"/>
</dbReference>
<evidence type="ECO:0000256" key="7">
    <source>
        <dbReference type="SAM" id="SignalP"/>
    </source>
</evidence>
<evidence type="ECO:0000256" key="4">
    <source>
        <dbReference type="ARBA" id="ARBA00022807"/>
    </source>
</evidence>
<dbReference type="SUPFAM" id="SSF54001">
    <property type="entry name" value="Cysteine proteinases"/>
    <property type="match status" value="2"/>
</dbReference>
<dbReference type="PANTHER" id="PTHR12411">
    <property type="entry name" value="CYSTEINE PROTEASE FAMILY C1-RELATED"/>
    <property type="match status" value="1"/>
</dbReference>
<name>A0ABD1KK10_9TELE</name>
<dbReference type="PROSITE" id="PS00139">
    <property type="entry name" value="THIOL_PROTEASE_CYS"/>
    <property type="match status" value="1"/>
</dbReference>
<keyword evidence="5" id="KW-0865">Zymogen</keyword>
<proteinExistence type="inferred from homology"/>
<dbReference type="FunFam" id="3.90.70.10:FF:000006">
    <property type="entry name" value="Cathepsin S"/>
    <property type="match status" value="1"/>
</dbReference>
<feature type="chain" id="PRO_5044767333" evidence="7">
    <location>
        <begin position="20"/>
        <end position="542"/>
    </location>
</feature>
<keyword evidence="6" id="KW-1015">Disulfide bond</keyword>
<dbReference type="Pfam" id="PF08246">
    <property type="entry name" value="Inhibitor_I29"/>
    <property type="match status" value="1"/>
</dbReference>
<evidence type="ECO:0000259" key="8">
    <source>
        <dbReference type="SMART" id="SM00645"/>
    </source>
</evidence>
<keyword evidence="2" id="KW-0645">Protease</keyword>
<keyword evidence="3" id="KW-0378">Hydrolase</keyword>
<dbReference type="Proteomes" id="UP001591681">
    <property type="component" value="Unassembled WGS sequence"/>
</dbReference>
<feature type="domain" description="Cathepsin propeptide inhibitor" evidence="9">
    <location>
        <begin position="29"/>
        <end position="89"/>
    </location>
</feature>
<evidence type="ECO:0000256" key="6">
    <source>
        <dbReference type="ARBA" id="ARBA00023157"/>
    </source>
</evidence>
<evidence type="ECO:0000256" key="1">
    <source>
        <dbReference type="ARBA" id="ARBA00008455"/>
    </source>
</evidence>
<organism evidence="10 11">
    <name type="scientific">Coilia grayii</name>
    <name type="common">Gray's grenadier anchovy</name>
    <dbReference type="NCBI Taxonomy" id="363190"/>
    <lineage>
        <taxon>Eukaryota</taxon>
        <taxon>Metazoa</taxon>
        <taxon>Chordata</taxon>
        <taxon>Craniata</taxon>
        <taxon>Vertebrata</taxon>
        <taxon>Euteleostomi</taxon>
        <taxon>Actinopterygii</taxon>
        <taxon>Neopterygii</taxon>
        <taxon>Teleostei</taxon>
        <taxon>Clupei</taxon>
        <taxon>Clupeiformes</taxon>
        <taxon>Clupeoidei</taxon>
        <taxon>Engraulidae</taxon>
        <taxon>Coilinae</taxon>
        <taxon>Coilia</taxon>
    </lineage>
</organism>
<dbReference type="InterPro" id="IPR000169">
    <property type="entry name" value="Pept_cys_AS"/>
</dbReference>
<dbReference type="SMART" id="SM00645">
    <property type="entry name" value="Pept_C1"/>
    <property type="match status" value="1"/>
</dbReference>
<evidence type="ECO:0000259" key="9">
    <source>
        <dbReference type="SMART" id="SM00848"/>
    </source>
</evidence>
<reference evidence="10 11" key="1">
    <citation type="submission" date="2024-09" db="EMBL/GenBank/DDBJ databases">
        <title>A chromosome-level genome assembly of Gray's grenadier anchovy, Coilia grayii.</title>
        <authorList>
            <person name="Fu Z."/>
        </authorList>
    </citation>
    <scope>NUCLEOTIDE SEQUENCE [LARGE SCALE GENOMIC DNA]</scope>
    <source>
        <strain evidence="10">G4</strain>
        <tissue evidence="10">Muscle</tissue>
    </source>
</reference>
<dbReference type="GO" id="GO:0008234">
    <property type="term" value="F:cysteine-type peptidase activity"/>
    <property type="evidence" value="ECO:0007669"/>
    <property type="project" value="UniProtKB-KW"/>
</dbReference>
<dbReference type="CDD" id="cd02248">
    <property type="entry name" value="Peptidase_C1A"/>
    <property type="match status" value="1"/>
</dbReference>
<evidence type="ECO:0000313" key="11">
    <source>
        <dbReference type="Proteomes" id="UP001591681"/>
    </source>
</evidence>
<dbReference type="InterPro" id="IPR013128">
    <property type="entry name" value="Peptidase_C1A"/>
</dbReference>
<dbReference type="InterPro" id="IPR038765">
    <property type="entry name" value="Papain-like_cys_pep_sf"/>
</dbReference>
<feature type="domain" description="Cathepsin propeptide inhibitor" evidence="9">
    <location>
        <begin position="222"/>
        <end position="282"/>
    </location>
</feature>
<sequence length="542" mass="60581">MKWVIVAIVAAASLAVVSCASLSPEDLEFHTWKLKFGKVYSTPEEEAWRKDIWLSTRRRVLAHNILADQGIKTYHMGMNQFSDMDREQYHVLLGDLTPSNVTLSPPERSEMALRHKLSAKLSVSVDWRLTGCALESHTCITYGWLPSLSEQQLVDCTWQYGNKGCNGGYKARAFEYVKDNGGIDTEASYPYEAEVSMKWLIVAVASLAVVNCASISLEDLEFQAWKLKFEKSYSSFEEEVQRKLVWLSARRRVLAHNIQADQGLQSYRMGMNQFSDMNNQEYQQAILLSNFNHSNAANASPQKAAFFSQQQGGAVLPTTVDWRLKGCVQRVKDQHQCGSCWAFAAIAVLESHTCIEHGYLPSLSEQQLLDCSRAYGNHGCHGGWETAAFEYVRDNGGIDTDEAYPYEAKDAYCRFKPSGVGALCHGHVELPFGDEDALKETVAFVGPVAVAIDAGRSSFQHYVSGVYNDPHCSKTVTNHVVLVVGYGTEDGQEYWLVKNRSPPCSLPVPHSHHQMKEALNSPANHQCPNHQLTIQLKLNSNQ</sequence>
<evidence type="ECO:0000256" key="5">
    <source>
        <dbReference type="ARBA" id="ARBA00023145"/>
    </source>
</evidence>
<dbReference type="Gene3D" id="3.90.70.10">
    <property type="entry name" value="Cysteine proteinases"/>
    <property type="match status" value="2"/>
</dbReference>
<protein>
    <submittedName>
        <fullName evidence="10">Uncharacterized protein</fullName>
    </submittedName>
</protein>
<dbReference type="Pfam" id="PF00112">
    <property type="entry name" value="Peptidase_C1"/>
    <property type="match status" value="2"/>
</dbReference>
<feature type="signal peptide" evidence="7">
    <location>
        <begin position="1"/>
        <end position="19"/>
    </location>
</feature>
<dbReference type="AlphaFoldDB" id="A0ABD1KK10"/>
<evidence type="ECO:0000313" key="10">
    <source>
        <dbReference type="EMBL" id="KAL2099336.1"/>
    </source>
</evidence>
<dbReference type="InterPro" id="IPR013201">
    <property type="entry name" value="Prot_inhib_I29"/>
</dbReference>
<evidence type="ECO:0000256" key="3">
    <source>
        <dbReference type="ARBA" id="ARBA00022801"/>
    </source>
</evidence>
<evidence type="ECO:0000256" key="2">
    <source>
        <dbReference type="ARBA" id="ARBA00022670"/>
    </source>
</evidence>
<dbReference type="InterPro" id="IPR000668">
    <property type="entry name" value="Peptidase_C1A_C"/>
</dbReference>